<evidence type="ECO:0000313" key="4">
    <source>
        <dbReference type="EMBL" id="TRO81832.1"/>
    </source>
</evidence>
<accession>A0A550JF56</accession>
<keyword evidence="5" id="KW-1185">Reference proteome</keyword>
<evidence type="ECO:0000256" key="2">
    <source>
        <dbReference type="ARBA" id="ARBA00023315"/>
    </source>
</evidence>
<proteinExistence type="predicted"/>
<evidence type="ECO:0000259" key="3">
    <source>
        <dbReference type="Pfam" id="PF08541"/>
    </source>
</evidence>
<dbReference type="GO" id="GO:0016746">
    <property type="term" value="F:acyltransferase activity"/>
    <property type="evidence" value="ECO:0007669"/>
    <property type="project" value="UniProtKB-KW"/>
</dbReference>
<protein>
    <submittedName>
        <fullName evidence="4">StlD/DarB family beta-ketosynthase</fullName>
    </submittedName>
</protein>
<dbReference type="Proteomes" id="UP000317155">
    <property type="component" value="Unassembled WGS sequence"/>
</dbReference>
<gene>
    <name evidence="4" type="ORF">FL622_08505</name>
</gene>
<name>A0A550JF56_9BACT</name>
<comment type="caution">
    <text evidence="4">The sequence shown here is derived from an EMBL/GenBank/DDBJ whole genome shotgun (WGS) entry which is preliminary data.</text>
</comment>
<feature type="domain" description="Beta-ketoacyl-[acyl-carrier-protein] synthase III C-terminal" evidence="3">
    <location>
        <begin position="286"/>
        <end position="364"/>
    </location>
</feature>
<dbReference type="Pfam" id="PF08541">
    <property type="entry name" value="ACP_syn_III_C"/>
    <property type="match status" value="1"/>
</dbReference>
<dbReference type="Gene3D" id="3.40.47.10">
    <property type="match status" value="2"/>
</dbReference>
<evidence type="ECO:0000313" key="5">
    <source>
        <dbReference type="Proteomes" id="UP000317155"/>
    </source>
</evidence>
<evidence type="ECO:0000256" key="1">
    <source>
        <dbReference type="ARBA" id="ARBA00022679"/>
    </source>
</evidence>
<sequence>MPMDVFITDLAAFLPNAPVDNDRMEEVLGMVHQLPSRTRRIILRNNKIERRHYAIDPATGATTHSNAELTAEAIRRLRPYPGFTTAAIRCLACGTSSPDQTKPGHGSMVHGELAAAPCEVVSTAGVCVAGMTALKYAWMNVAAGLAENAVATGSELSSTYLRAQLCGNGPTDADLDAQPQLAFDADFLRWMLSDGAGAAFLTTVPPDDRLALKIEWIEIVSFAHQFEACMYSGAVKNADGSLTGWREFPPEEALRRHVMHVKQDVKLLNNEIVPTSVARTLPPLIEKYGLRPEGIDWFLPHYSSDYFRRPIHDHLQEIGFPIPFARWFTNLATRGNTGSASIYLMLEELFHSGRLQRGERLLLFVPESGRFTISYALLTVV</sequence>
<dbReference type="NCBIfam" id="NF005293">
    <property type="entry name" value="PRK06816.1"/>
    <property type="match status" value="1"/>
</dbReference>
<dbReference type="InterPro" id="IPR016039">
    <property type="entry name" value="Thiolase-like"/>
</dbReference>
<dbReference type="PANTHER" id="PTHR34069">
    <property type="entry name" value="3-OXOACYL-[ACYL-CARRIER-PROTEIN] SYNTHASE 3"/>
    <property type="match status" value="1"/>
</dbReference>
<dbReference type="SUPFAM" id="SSF53901">
    <property type="entry name" value="Thiolase-like"/>
    <property type="match status" value="1"/>
</dbReference>
<dbReference type="EMBL" id="VJVV01000005">
    <property type="protein sequence ID" value="TRO81832.1"/>
    <property type="molecule type" value="Genomic_DNA"/>
</dbReference>
<dbReference type="GO" id="GO:0044550">
    <property type="term" value="P:secondary metabolite biosynthetic process"/>
    <property type="evidence" value="ECO:0007669"/>
    <property type="project" value="TreeGrafter"/>
</dbReference>
<keyword evidence="2" id="KW-0012">Acyltransferase</keyword>
<dbReference type="InterPro" id="IPR013747">
    <property type="entry name" value="ACP_syn_III_C"/>
</dbReference>
<dbReference type="PANTHER" id="PTHR34069:SF2">
    <property type="entry name" value="BETA-KETOACYL-[ACYL-CARRIER-PROTEIN] SYNTHASE III"/>
    <property type="match status" value="1"/>
</dbReference>
<dbReference type="CDD" id="cd00827">
    <property type="entry name" value="init_cond_enzymes"/>
    <property type="match status" value="1"/>
</dbReference>
<keyword evidence="1" id="KW-0808">Transferase</keyword>
<dbReference type="AlphaFoldDB" id="A0A550JF56"/>
<reference evidence="4 5" key="1">
    <citation type="submission" date="2019-07" db="EMBL/GenBank/DDBJ databases">
        <title>Insights of Desulfuromonas acetexigens electromicrobiology.</title>
        <authorList>
            <person name="Katuri K."/>
            <person name="Sapireddy V."/>
            <person name="Shaw D.R."/>
            <person name="Saikaly P."/>
        </authorList>
    </citation>
    <scope>NUCLEOTIDE SEQUENCE [LARGE SCALE GENOMIC DNA]</scope>
    <source>
        <strain evidence="4 5">2873</strain>
    </source>
</reference>
<organism evidence="4 5">
    <name type="scientific">Trichloromonas acetexigens</name>
    <dbReference type="NCBI Taxonomy" id="38815"/>
    <lineage>
        <taxon>Bacteria</taxon>
        <taxon>Pseudomonadati</taxon>
        <taxon>Thermodesulfobacteriota</taxon>
        <taxon>Desulfuromonadia</taxon>
        <taxon>Desulfuromonadales</taxon>
        <taxon>Trichloromonadaceae</taxon>
        <taxon>Trichloromonas</taxon>
    </lineage>
</organism>
<dbReference type="OrthoDB" id="2514738at2"/>